<sequence length="295" mass="31767">MMKEPTITVIGSINMDLVTSSNRIPDKGETIMGESFFYNPGGKGANQAVACARLGAEVNMLGCVGEDPFGQVLIDNLNKEKVNIENVEPVTDEYTGVATILIKDNDNRIIVTPGANYSVNLTFIQQYLDVIDQSDVVLLQLEIPLKTIEYVIGYCSEKGIPVILNPAPAQRLSASILERCTYLTPNETEKLEITNDVDTYKEKMIVTLGEKGIEYWSDGNVETVTGYIVGAVDTTGAGDTFNGALAVQLAKGINLKEAITFANAAAALSIQKNGAQQGMPTMREVIDFIEGATAS</sequence>
<comment type="function">
    <text evidence="12">Catalyzes the phosphorylation of ribose at O-5 in a reaction requiring ATP and magnesium. The resulting D-ribose-5-phosphate can then be used either for sythesis of nucleotides, histidine, and tryptophan, or as a component of the pentose phosphate pathway.</text>
</comment>
<comment type="similarity">
    <text evidence="1">Belongs to the carbohydrate kinase pfkB family.</text>
</comment>
<keyword evidence="5 12" id="KW-0479">Metal-binding</keyword>
<dbReference type="PROSITE" id="PS00583">
    <property type="entry name" value="PFKB_KINASES_1"/>
    <property type="match status" value="1"/>
</dbReference>
<protein>
    <recommendedName>
        <fullName evidence="3 12">Ribokinase</fullName>
        <shortName evidence="12">RK</shortName>
        <ecNumber evidence="2 12">2.7.1.15</ecNumber>
    </recommendedName>
</protein>
<evidence type="ECO:0000313" key="14">
    <source>
        <dbReference type="EMBL" id="SFM46682.1"/>
    </source>
</evidence>
<feature type="active site" description="Proton acceptor" evidence="12">
    <location>
        <position position="239"/>
    </location>
</feature>
<feature type="binding site" evidence="12">
    <location>
        <position position="269"/>
    </location>
    <ligand>
        <name>K(+)</name>
        <dbReference type="ChEBI" id="CHEBI:29103"/>
    </ligand>
</feature>
<dbReference type="SUPFAM" id="SSF53613">
    <property type="entry name" value="Ribokinase-like"/>
    <property type="match status" value="1"/>
</dbReference>
<feature type="domain" description="Carbohydrate kinase PfkB" evidence="13">
    <location>
        <begin position="7"/>
        <end position="281"/>
    </location>
</feature>
<evidence type="ECO:0000256" key="9">
    <source>
        <dbReference type="ARBA" id="ARBA00022842"/>
    </source>
</evidence>
<evidence type="ECO:0000259" key="13">
    <source>
        <dbReference type="Pfam" id="PF00294"/>
    </source>
</evidence>
<keyword evidence="15" id="KW-1185">Reference proteome</keyword>
<comment type="catalytic activity">
    <reaction evidence="12">
        <text>D-ribose + ATP = D-ribose 5-phosphate + ADP + H(+)</text>
        <dbReference type="Rhea" id="RHEA:13697"/>
        <dbReference type="ChEBI" id="CHEBI:15378"/>
        <dbReference type="ChEBI" id="CHEBI:30616"/>
        <dbReference type="ChEBI" id="CHEBI:47013"/>
        <dbReference type="ChEBI" id="CHEBI:78346"/>
        <dbReference type="ChEBI" id="CHEBI:456216"/>
        <dbReference type="EC" id="2.7.1.15"/>
    </reaction>
</comment>
<evidence type="ECO:0000256" key="6">
    <source>
        <dbReference type="ARBA" id="ARBA00022741"/>
    </source>
</evidence>
<keyword evidence="8 12" id="KW-0067">ATP-binding</keyword>
<feature type="binding site" evidence="12">
    <location>
        <begin position="42"/>
        <end position="46"/>
    </location>
    <ligand>
        <name>substrate</name>
    </ligand>
</feature>
<gene>
    <name evidence="12" type="primary">rbsK</name>
    <name evidence="14" type="ORF">SAMN04487943_1209</name>
</gene>
<dbReference type="PROSITE" id="PS00584">
    <property type="entry name" value="PFKB_KINASES_2"/>
    <property type="match status" value="1"/>
</dbReference>
<comment type="subunit">
    <text evidence="12">Homodimer.</text>
</comment>
<feature type="binding site" evidence="12">
    <location>
        <position position="272"/>
    </location>
    <ligand>
        <name>K(+)</name>
        <dbReference type="ChEBI" id="CHEBI:29103"/>
    </ligand>
</feature>
<feature type="binding site" evidence="12">
    <location>
        <begin position="238"/>
        <end position="239"/>
    </location>
    <ligand>
        <name>ATP</name>
        <dbReference type="ChEBI" id="CHEBI:30616"/>
    </ligand>
</feature>
<evidence type="ECO:0000256" key="1">
    <source>
        <dbReference type="ARBA" id="ARBA00005380"/>
    </source>
</evidence>
<evidence type="ECO:0000256" key="4">
    <source>
        <dbReference type="ARBA" id="ARBA00022679"/>
    </source>
</evidence>
<dbReference type="Gene3D" id="3.40.1190.20">
    <property type="match status" value="1"/>
</dbReference>
<dbReference type="InterPro" id="IPR002173">
    <property type="entry name" value="Carboh/pur_kinase_PfkB_CS"/>
</dbReference>
<keyword evidence="7 12" id="KW-0418">Kinase</keyword>
<dbReference type="PANTHER" id="PTHR10584:SF166">
    <property type="entry name" value="RIBOKINASE"/>
    <property type="match status" value="1"/>
</dbReference>
<dbReference type="PRINTS" id="PR00990">
    <property type="entry name" value="RIBOKINASE"/>
</dbReference>
<feature type="binding site" evidence="12">
    <location>
        <position position="142"/>
    </location>
    <ligand>
        <name>substrate</name>
    </ligand>
</feature>
<dbReference type="Proteomes" id="UP000198565">
    <property type="component" value="Unassembled WGS sequence"/>
</dbReference>
<evidence type="ECO:0000256" key="5">
    <source>
        <dbReference type="ARBA" id="ARBA00022723"/>
    </source>
</evidence>
<dbReference type="InterPro" id="IPR029056">
    <property type="entry name" value="Ribokinase-like"/>
</dbReference>
<evidence type="ECO:0000256" key="8">
    <source>
        <dbReference type="ARBA" id="ARBA00022840"/>
    </source>
</evidence>
<organism evidence="14 15">
    <name type="scientific">Gracilibacillus orientalis</name>
    <dbReference type="NCBI Taxonomy" id="334253"/>
    <lineage>
        <taxon>Bacteria</taxon>
        <taxon>Bacillati</taxon>
        <taxon>Bacillota</taxon>
        <taxon>Bacilli</taxon>
        <taxon>Bacillales</taxon>
        <taxon>Bacillaceae</taxon>
        <taxon>Gracilibacillus</taxon>
    </lineage>
</organism>
<keyword evidence="11 12" id="KW-0119">Carbohydrate metabolism</keyword>
<dbReference type="UniPathway" id="UPA00916">
    <property type="reaction ID" value="UER00889"/>
</dbReference>
<feature type="binding site" evidence="12">
    <location>
        <position position="235"/>
    </location>
    <ligand>
        <name>K(+)</name>
        <dbReference type="ChEBI" id="CHEBI:29103"/>
    </ligand>
</feature>
<evidence type="ECO:0000256" key="11">
    <source>
        <dbReference type="ARBA" id="ARBA00023277"/>
    </source>
</evidence>
<comment type="caution">
    <text evidence="12">Lacks conserved residue(s) required for the propagation of feature annotation.</text>
</comment>
<keyword evidence="12" id="KW-0963">Cytoplasm</keyword>
<dbReference type="InterPro" id="IPR002139">
    <property type="entry name" value="Ribo/fructo_kinase"/>
</dbReference>
<feature type="binding site" evidence="12">
    <location>
        <position position="186"/>
    </location>
    <ligand>
        <name>ATP</name>
        <dbReference type="ChEBI" id="CHEBI:30616"/>
    </ligand>
</feature>
<reference evidence="15" key="1">
    <citation type="submission" date="2016-10" db="EMBL/GenBank/DDBJ databases">
        <authorList>
            <person name="Varghese N."/>
            <person name="Submissions S."/>
        </authorList>
    </citation>
    <scope>NUCLEOTIDE SEQUENCE [LARGE SCALE GENOMIC DNA]</scope>
    <source>
        <strain evidence="15">CGMCC 1.4250</strain>
    </source>
</reference>
<dbReference type="GO" id="GO:0005524">
    <property type="term" value="F:ATP binding"/>
    <property type="evidence" value="ECO:0007669"/>
    <property type="project" value="UniProtKB-UniRule"/>
</dbReference>
<dbReference type="GO" id="GO:0005829">
    <property type="term" value="C:cytosol"/>
    <property type="evidence" value="ECO:0007669"/>
    <property type="project" value="TreeGrafter"/>
</dbReference>
<evidence type="ECO:0000313" key="15">
    <source>
        <dbReference type="Proteomes" id="UP000198565"/>
    </source>
</evidence>
<evidence type="ECO:0000256" key="12">
    <source>
        <dbReference type="HAMAP-Rule" id="MF_01987"/>
    </source>
</evidence>
<evidence type="ECO:0000256" key="10">
    <source>
        <dbReference type="ARBA" id="ARBA00022958"/>
    </source>
</evidence>
<dbReference type="EMBL" id="FOTR01000020">
    <property type="protein sequence ID" value="SFM46682.1"/>
    <property type="molecule type" value="Genomic_DNA"/>
</dbReference>
<comment type="activity regulation">
    <text evidence="12">Activated by a monovalent cation that binds near, but not in, the active site. The most likely occupant of the site in vivo is potassium. Ion binding induces a conformational change that may alter substrate affinity.</text>
</comment>
<dbReference type="STRING" id="334253.SAMN04487943_1209"/>
<evidence type="ECO:0000256" key="7">
    <source>
        <dbReference type="ARBA" id="ARBA00022777"/>
    </source>
</evidence>
<feature type="binding site" evidence="12">
    <location>
        <position position="233"/>
    </location>
    <ligand>
        <name>K(+)</name>
        <dbReference type="ChEBI" id="CHEBI:29103"/>
    </ligand>
</feature>
<feature type="binding site" evidence="12">
    <location>
        <begin position="207"/>
        <end position="212"/>
    </location>
    <ligand>
        <name>ATP</name>
        <dbReference type="ChEBI" id="CHEBI:30616"/>
    </ligand>
</feature>
<dbReference type="NCBIfam" id="TIGR02152">
    <property type="entry name" value="D_ribokin_bact"/>
    <property type="match status" value="1"/>
</dbReference>
<comment type="similarity">
    <text evidence="12">Belongs to the carbohydrate kinase PfkB family. Ribokinase subfamily.</text>
</comment>
<comment type="cofactor">
    <cofactor evidence="12">
        <name>Mg(2+)</name>
        <dbReference type="ChEBI" id="CHEBI:18420"/>
    </cofactor>
    <text evidence="12">Requires a divalent cation, most likely magnesium in vivo, as an electrophilic catalyst to aid phosphoryl group transfer. It is the chelate of the metal and the nucleotide that is the actual substrate.</text>
</comment>
<name>A0A1I4R2Z0_9BACI</name>
<proteinExistence type="inferred from homology"/>
<comment type="subcellular location">
    <subcellularLocation>
        <location evidence="12">Cytoplasm</location>
    </subcellularLocation>
</comment>
<dbReference type="GO" id="GO:0019303">
    <property type="term" value="P:D-ribose catabolic process"/>
    <property type="evidence" value="ECO:0007669"/>
    <property type="project" value="UniProtKB-UniRule"/>
</dbReference>
<feature type="binding site" evidence="12">
    <location>
        <position position="274"/>
    </location>
    <ligand>
        <name>K(+)</name>
        <dbReference type="ChEBI" id="CHEBI:29103"/>
    </ligand>
</feature>
<dbReference type="CDD" id="cd01174">
    <property type="entry name" value="ribokinase"/>
    <property type="match status" value="1"/>
</dbReference>
<dbReference type="InterPro" id="IPR011877">
    <property type="entry name" value="Ribokinase"/>
</dbReference>
<dbReference type="EC" id="2.7.1.15" evidence="2 12"/>
<keyword evidence="9 12" id="KW-0460">Magnesium</keyword>
<dbReference type="HAMAP" id="MF_01987">
    <property type="entry name" value="Ribokinase"/>
    <property type="match status" value="1"/>
</dbReference>
<comment type="pathway">
    <text evidence="12">Carbohydrate metabolism; D-ribose degradation; D-ribose 5-phosphate from beta-D-ribopyranose: step 2/2.</text>
</comment>
<keyword evidence="10 12" id="KW-0630">Potassium</keyword>
<accession>A0A1I4R2Z0</accession>
<dbReference type="GO" id="GO:0004747">
    <property type="term" value="F:ribokinase activity"/>
    <property type="evidence" value="ECO:0007669"/>
    <property type="project" value="UniProtKB-UniRule"/>
</dbReference>
<dbReference type="GO" id="GO:0046872">
    <property type="term" value="F:metal ion binding"/>
    <property type="evidence" value="ECO:0007669"/>
    <property type="project" value="UniProtKB-KW"/>
</dbReference>
<keyword evidence="6 12" id="KW-0547">Nucleotide-binding</keyword>
<evidence type="ECO:0000256" key="2">
    <source>
        <dbReference type="ARBA" id="ARBA00012035"/>
    </source>
</evidence>
<dbReference type="PANTHER" id="PTHR10584">
    <property type="entry name" value="SUGAR KINASE"/>
    <property type="match status" value="1"/>
</dbReference>
<dbReference type="AlphaFoldDB" id="A0A1I4R2Z0"/>
<evidence type="ECO:0000256" key="3">
    <source>
        <dbReference type="ARBA" id="ARBA00016943"/>
    </source>
</evidence>
<dbReference type="InterPro" id="IPR011611">
    <property type="entry name" value="PfkB_dom"/>
</dbReference>
<feature type="binding site" evidence="12">
    <location>
        <position position="239"/>
    </location>
    <ligand>
        <name>substrate</name>
    </ligand>
</feature>
<keyword evidence="4 12" id="KW-0808">Transferase</keyword>
<dbReference type="Pfam" id="PF00294">
    <property type="entry name" value="PfkB"/>
    <property type="match status" value="1"/>
</dbReference>
<feature type="binding site" evidence="12">
    <location>
        <position position="263"/>
    </location>
    <ligand>
        <name>ATP</name>
        <dbReference type="ChEBI" id="CHEBI:30616"/>
    </ligand>
</feature>
<feature type="binding site" evidence="12">
    <location>
        <begin position="14"/>
        <end position="16"/>
    </location>
    <ligand>
        <name>substrate</name>
    </ligand>
</feature>